<sequence>MEYQRHYQPTFTHLNNVRSNNQIMHQYQPTYSLPTSSRSTSQMSYQQNTMLNPSSQDITMATLQNFNTQSDRGDQPPKCDLRCKCCAVQMAFGLVCACNLTKESVGTQTDILVLNMTTEDYFKPKTTAFKLLQNQITSVLHTTKLSSTSDKTFEDSVSEVINFINDLPDTPRTREKVRTRFRKRMYNQKGYEKTKELAIATGGSVRKLQWKKAREAVIPPKQARASFKQRNISIVSSATTSPISSPAVSPVSTPSNSPQTSPTQPPMISPALSVSSHTPD</sequence>
<reference evidence="2" key="1">
    <citation type="submission" date="2018-11" db="EMBL/GenBank/DDBJ databases">
        <authorList>
            <person name="Alioto T."/>
            <person name="Alioto T."/>
        </authorList>
    </citation>
    <scope>NUCLEOTIDE SEQUENCE</scope>
</reference>
<proteinExistence type="predicted"/>
<protein>
    <submittedName>
        <fullName evidence="2">Uncharacterized protein</fullName>
    </submittedName>
</protein>
<gene>
    <name evidence="2" type="ORF">MGAL_10B021428</name>
</gene>
<evidence type="ECO:0000313" key="2">
    <source>
        <dbReference type="EMBL" id="VDI43219.1"/>
    </source>
</evidence>
<evidence type="ECO:0000313" key="3">
    <source>
        <dbReference type="Proteomes" id="UP000596742"/>
    </source>
</evidence>
<dbReference type="AlphaFoldDB" id="A0A8B6F1S7"/>
<dbReference type="EMBL" id="UYJE01006119">
    <property type="protein sequence ID" value="VDI43219.1"/>
    <property type="molecule type" value="Genomic_DNA"/>
</dbReference>
<feature type="region of interest" description="Disordered" evidence="1">
    <location>
        <begin position="238"/>
        <end position="280"/>
    </location>
</feature>
<dbReference type="OrthoDB" id="6188861at2759"/>
<organism evidence="2 3">
    <name type="scientific">Mytilus galloprovincialis</name>
    <name type="common">Mediterranean mussel</name>
    <dbReference type="NCBI Taxonomy" id="29158"/>
    <lineage>
        <taxon>Eukaryota</taxon>
        <taxon>Metazoa</taxon>
        <taxon>Spiralia</taxon>
        <taxon>Lophotrochozoa</taxon>
        <taxon>Mollusca</taxon>
        <taxon>Bivalvia</taxon>
        <taxon>Autobranchia</taxon>
        <taxon>Pteriomorphia</taxon>
        <taxon>Mytilida</taxon>
        <taxon>Mytiloidea</taxon>
        <taxon>Mytilidae</taxon>
        <taxon>Mytilinae</taxon>
        <taxon>Mytilus</taxon>
    </lineage>
</organism>
<keyword evidence="3" id="KW-1185">Reference proteome</keyword>
<comment type="caution">
    <text evidence="2">The sequence shown here is derived from an EMBL/GenBank/DDBJ whole genome shotgun (WGS) entry which is preliminary data.</text>
</comment>
<name>A0A8B6F1S7_MYTGA</name>
<evidence type="ECO:0000256" key="1">
    <source>
        <dbReference type="SAM" id="MobiDB-lite"/>
    </source>
</evidence>
<accession>A0A8B6F1S7</accession>
<dbReference type="Proteomes" id="UP000596742">
    <property type="component" value="Unassembled WGS sequence"/>
</dbReference>
<feature type="compositionally biased region" description="Low complexity" evidence="1">
    <location>
        <begin position="238"/>
        <end position="262"/>
    </location>
</feature>